<accession>A0A7L4ZJU8</accession>
<dbReference type="Pfam" id="PF01145">
    <property type="entry name" value="Band_7"/>
    <property type="match status" value="1"/>
</dbReference>
<dbReference type="Proteomes" id="UP000464657">
    <property type="component" value="Chromosome"/>
</dbReference>
<sequence length="175" mass="20253">MNKQRIFSVISIFLMVSFFSCKLISEEEILVKPFEIGIYFDDSAGKMTVLNSGKHNIPRSASLFIYSLEDVYVKENIQALTKDKKQIACKVNYRYNLNSKAIRKLHVEVGPNFNERLVLPKIRSVIRKLCSAHDFVDIEASEIEKAITSMFKNDVEYSELIKTISFKLKIKLYKN</sequence>
<dbReference type="KEGG" id="kan:IMCC3317_23690"/>
<evidence type="ECO:0000259" key="1">
    <source>
        <dbReference type="Pfam" id="PF01145"/>
    </source>
</evidence>
<dbReference type="AlphaFoldDB" id="A0A7L4ZJU8"/>
<proteinExistence type="predicted"/>
<dbReference type="PROSITE" id="PS51257">
    <property type="entry name" value="PROKAR_LIPOPROTEIN"/>
    <property type="match status" value="1"/>
</dbReference>
<name>A0A7L4ZJU8_9FLAO</name>
<keyword evidence="3" id="KW-1185">Reference proteome</keyword>
<dbReference type="EMBL" id="CP019288">
    <property type="protein sequence ID" value="QHI36998.1"/>
    <property type="molecule type" value="Genomic_DNA"/>
</dbReference>
<gene>
    <name evidence="2" type="ORF">IMCC3317_23690</name>
</gene>
<evidence type="ECO:0000313" key="3">
    <source>
        <dbReference type="Proteomes" id="UP000464657"/>
    </source>
</evidence>
<reference evidence="2 3" key="1">
    <citation type="journal article" date="2013" name="Int. J. Syst. Evol. Microbiol.">
        <title>Kordia antarctica sp. nov., isolated from Antarctic seawater.</title>
        <authorList>
            <person name="Baek K."/>
            <person name="Choi A."/>
            <person name="Kang I."/>
            <person name="Lee K."/>
            <person name="Cho J.C."/>
        </authorList>
    </citation>
    <scope>NUCLEOTIDE SEQUENCE [LARGE SCALE GENOMIC DNA]</scope>
    <source>
        <strain evidence="2 3">IMCC3317</strain>
    </source>
</reference>
<protein>
    <recommendedName>
        <fullName evidence="1">Band 7 domain-containing protein</fullName>
    </recommendedName>
</protein>
<dbReference type="InterPro" id="IPR001107">
    <property type="entry name" value="Band_7"/>
</dbReference>
<feature type="domain" description="Band 7" evidence="1">
    <location>
        <begin position="31"/>
        <end position="144"/>
    </location>
</feature>
<evidence type="ECO:0000313" key="2">
    <source>
        <dbReference type="EMBL" id="QHI36998.1"/>
    </source>
</evidence>
<organism evidence="2 3">
    <name type="scientific">Kordia antarctica</name>
    <dbReference type="NCBI Taxonomy" id="1218801"/>
    <lineage>
        <taxon>Bacteria</taxon>
        <taxon>Pseudomonadati</taxon>
        <taxon>Bacteroidota</taxon>
        <taxon>Flavobacteriia</taxon>
        <taxon>Flavobacteriales</taxon>
        <taxon>Flavobacteriaceae</taxon>
        <taxon>Kordia</taxon>
    </lineage>
</organism>